<evidence type="ECO:0000313" key="2">
    <source>
        <dbReference type="Proteomes" id="UP000217211"/>
    </source>
</evidence>
<dbReference type="EMBL" id="CP023068">
    <property type="protein sequence ID" value="ASY65729.1"/>
    <property type="molecule type" value="Genomic_DNA"/>
</dbReference>
<sequence length="157" mass="16776">MGGNEFSRQAVAPLTDLTASGAPLKAIEVVSTRMNEPSTTREIHIVPSSTLPDPGYRKLSPEAVPGVVIPPYRSEAPTGLFDRLTEFLLPSGLNPKTWLARFASRPAKDGAEPGGAHDLLTAVDRLEKSQQFATGMTLMSSLTQSVMASSKRLTQGQ</sequence>
<gene>
    <name evidence="1" type="ORF">SJ05684_b47470</name>
</gene>
<dbReference type="RefSeq" id="WP_034855656.1">
    <property type="nucleotide sequence ID" value="NZ_AJQT01000061.1"/>
</dbReference>
<dbReference type="AlphaFoldDB" id="A0A249PK84"/>
<organism evidence="1 2">
    <name type="scientific">Sinorhizobium sojae CCBAU 05684</name>
    <dbReference type="NCBI Taxonomy" id="716928"/>
    <lineage>
        <taxon>Bacteria</taxon>
        <taxon>Pseudomonadati</taxon>
        <taxon>Pseudomonadota</taxon>
        <taxon>Alphaproteobacteria</taxon>
        <taxon>Hyphomicrobiales</taxon>
        <taxon>Rhizobiaceae</taxon>
        <taxon>Sinorhizobium/Ensifer group</taxon>
        <taxon>Sinorhizobium</taxon>
    </lineage>
</organism>
<keyword evidence="1" id="KW-0614">Plasmid</keyword>
<accession>A0A249PK84</accession>
<dbReference type="eggNOG" id="ENOG50319U9">
    <property type="taxonomic scope" value="Bacteria"/>
</dbReference>
<dbReference type="STRING" id="716928.GCA_000261485_03207"/>
<dbReference type="Proteomes" id="UP000217211">
    <property type="component" value="Plasmid pSJ05684b"/>
</dbReference>
<dbReference type="KEGG" id="esj:SJ05684_b47470"/>
<evidence type="ECO:0000313" key="1">
    <source>
        <dbReference type="EMBL" id="ASY65729.1"/>
    </source>
</evidence>
<proteinExistence type="predicted"/>
<protein>
    <submittedName>
        <fullName evidence="1">Uncharacterized protein</fullName>
    </submittedName>
</protein>
<name>A0A249PK84_9HYPH</name>
<keyword evidence="2" id="KW-1185">Reference proteome</keyword>
<reference evidence="1 2" key="1">
    <citation type="submission" date="2017-08" db="EMBL/GenBank/DDBJ databases">
        <title>Multipartite genome sequences of Sinorhizobium species nodulating soybeans.</title>
        <authorList>
            <person name="Tian C.F."/>
        </authorList>
    </citation>
    <scope>NUCLEOTIDE SEQUENCE [LARGE SCALE GENOMIC DNA]</scope>
    <source>
        <strain evidence="1 2">CCBAU 05684</strain>
        <plasmid evidence="2">psj05684b</plasmid>
    </source>
</reference>
<geneLocation type="plasmid" evidence="2">
    <name>psj05684b</name>
</geneLocation>
<dbReference type="OrthoDB" id="8392216at2"/>